<evidence type="ECO:0000313" key="7">
    <source>
        <dbReference type="EMBL" id="VWX35142.1"/>
    </source>
</evidence>
<accession>A0A653I8I7</accession>
<evidence type="ECO:0000256" key="1">
    <source>
        <dbReference type="ARBA" id="ARBA00004141"/>
    </source>
</evidence>
<gene>
    <name evidence="7" type="primary">mntH</name>
    <name evidence="7" type="ORF">EXIGUO9Y_210032</name>
</gene>
<dbReference type="NCBIfam" id="NF001923">
    <property type="entry name" value="PRK00701.1"/>
    <property type="match status" value="1"/>
</dbReference>
<dbReference type="AlphaFoldDB" id="A0A653I8I7"/>
<feature type="transmembrane region" description="Helical" evidence="6">
    <location>
        <begin position="151"/>
        <end position="171"/>
    </location>
</feature>
<evidence type="ECO:0000256" key="6">
    <source>
        <dbReference type="SAM" id="Phobius"/>
    </source>
</evidence>
<keyword evidence="2" id="KW-0813">Transport</keyword>
<reference evidence="7 8" key="1">
    <citation type="submission" date="2019-10" db="EMBL/GenBank/DDBJ databases">
        <authorList>
            <person name="Karimi E."/>
        </authorList>
    </citation>
    <scope>NUCLEOTIDE SEQUENCE [LARGE SCALE GENOMIC DNA]</scope>
    <source>
        <strain evidence="7">Exiguobacterium sp. 9Y</strain>
    </source>
</reference>
<protein>
    <submittedName>
        <fullName evidence="7">Proton-coupled manganese transporter</fullName>
    </submittedName>
</protein>
<feature type="transmembrane region" description="Helical" evidence="6">
    <location>
        <begin position="122"/>
        <end position="139"/>
    </location>
</feature>
<evidence type="ECO:0000313" key="8">
    <source>
        <dbReference type="Proteomes" id="UP000439752"/>
    </source>
</evidence>
<feature type="transmembrane region" description="Helical" evidence="6">
    <location>
        <begin position="233"/>
        <end position="259"/>
    </location>
</feature>
<dbReference type="Proteomes" id="UP000439752">
    <property type="component" value="Unassembled WGS sequence"/>
</dbReference>
<dbReference type="InterPro" id="IPR001046">
    <property type="entry name" value="NRAMP_fam"/>
</dbReference>
<evidence type="ECO:0000256" key="4">
    <source>
        <dbReference type="ARBA" id="ARBA00022989"/>
    </source>
</evidence>
<feature type="transmembrane region" description="Helical" evidence="6">
    <location>
        <begin position="384"/>
        <end position="402"/>
    </location>
</feature>
<name>A0A653I8I7_9BACL</name>
<dbReference type="PRINTS" id="PR00447">
    <property type="entry name" value="NATRESASSCMP"/>
</dbReference>
<feature type="transmembrane region" description="Helical" evidence="6">
    <location>
        <begin position="191"/>
        <end position="212"/>
    </location>
</feature>
<keyword evidence="3 6" id="KW-0812">Transmembrane</keyword>
<proteinExistence type="predicted"/>
<dbReference type="GO" id="GO:0005886">
    <property type="term" value="C:plasma membrane"/>
    <property type="evidence" value="ECO:0007669"/>
    <property type="project" value="TreeGrafter"/>
</dbReference>
<keyword evidence="4 6" id="KW-1133">Transmembrane helix</keyword>
<dbReference type="NCBIfam" id="TIGR01197">
    <property type="entry name" value="nramp"/>
    <property type="match status" value="1"/>
</dbReference>
<dbReference type="PANTHER" id="PTHR11706:SF33">
    <property type="entry name" value="NATURAL RESISTANCE-ASSOCIATED MACROPHAGE PROTEIN 2"/>
    <property type="match status" value="1"/>
</dbReference>
<evidence type="ECO:0000256" key="2">
    <source>
        <dbReference type="ARBA" id="ARBA00022448"/>
    </source>
</evidence>
<dbReference type="PANTHER" id="PTHR11706">
    <property type="entry name" value="SOLUTE CARRIER PROTEIN FAMILY 11 MEMBER"/>
    <property type="match status" value="1"/>
</dbReference>
<dbReference type="GO" id="GO:0015086">
    <property type="term" value="F:cadmium ion transmembrane transporter activity"/>
    <property type="evidence" value="ECO:0007669"/>
    <property type="project" value="TreeGrafter"/>
</dbReference>
<sequence length="406" mass="43153">MVSQPVAPVERLKKRQFIGPAFVAAVAYLDPGNFATNMTAGAQYGFLLLWIIVAANLMAVVIQTLSAKLGLVSNMSLAEVIRDELSPVARLFYWAQAELVAMATDLAEFVGAALGFHLLFNIDMKIAAILTAIASFVILGFERKGLRHFEAVIAGLVLVIAVAFAIQVIQVEPNVRDMAGGLIPGFEGTPSIVLAAGMLGATVMPHAIYLHSDLTKRRMGKIADKRGLMKIQTLDIWAAMLIAGAVNGAMLVIAATVFFGTDQKAATLESIFSGLGTSLGGTAPYLFGVALLVSGLASSSVGTMSGDAIMRGFLKIEIPIFLRRSITMAPAILLLLSGFDPTRALILSQVALSFGIPFALIPLIRATSSGRIMGDFKNGVKMKLLAWSIVTIVIIFNVYLLVDLLV</sequence>
<dbReference type="GO" id="GO:0034755">
    <property type="term" value="P:iron ion transmembrane transport"/>
    <property type="evidence" value="ECO:0007669"/>
    <property type="project" value="TreeGrafter"/>
</dbReference>
<evidence type="ECO:0000256" key="3">
    <source>
        <dbReference type="ARBA" id="ARBA00022692"/>
    </source>
</evidence>
<dbReference type="RefSeq" id="WP_159173090.1">
    <property type="nucleotide sequence ID" value="NZ_LR732311.1"/>
</dbReference>
<feature type="transmembrane region" description="Helical" evidence="6">
    <location>
        <begin position="321"/>
        <end position="339"/>
    </location>
</feature>
<dbReference type="EMBL" id="CABWKQ010000014">
    <property type="protein sequence ID" value="VWX35142.1"/>
    <property type="molecule type" value="Genomic_DNA"/>
</dbReference>
<comment type="subcellular location">
    <subcellularLocation>
        <location evidence="1">Membrane</location>
        <topology evidence="1">Multi-pass membrane protein</topology>
    </subcellularLocation>
</comment>
<dbReference type="NCBIfam" id="NF037982">
    <property type="entry name" value="Nramp_1"/>
    <property type="match status" value="1"/>
</dbReference>
<organism evidence="7 8">
    <name type="scientific">Exiguobacterium oxidotolerans</name>
    <dbReference type="NCBI Taxonomy" id="223958"/>
    <lineage>
        <taxon>Bacteria</taxon>
        <taxon>Bacillati</taxon>
        <taxon>Bacillota</taxon>
        <taxon>Bacilli</taxon>
        <taxon>Bacillales</taxon>
        <taxon>Bacillales Family XII. Incertae Sedis</taxon>
        <taxon>Exiguobacterium</taxon>
    </lineage>
</organism>
<dbReference type="GO" id="GO:0005384">
    <property type="term" value="F:manganese ion transmembrane transporter activity"/>
    <property type="evidence" value="ECO:0007669"/>
    <property type="project" value="TreeGrafter"/>
</dbReference>
<keyword evidence="8" id="KW-1185">Reference proteome</keyword>
<feature type="transmembrane region" description="Helical" evidence="6">
    <location>
        <begin position="285"/>
        <end position="309"/>
    </location>
</feature>
<feature type="transmembrane region" description="Helical" evidence="6">
    <location>
        <begin position="345"/>
        <end position="364"/>
    </location>
</feature>
<keyword evidence="5 6" id="KW-0472">Membrane</keyword>
<feature type="transmembrane region" description="Helical" evidence="6">
    <location>
        <begin position="47"/>
        <end position="71"/>
    </location>
</feature>
<evidence type="ECO:0000256" key="5">
    <source>
        <dbReference type="ARBA" id="ARBA00023136"/>
    </source>
</evidence>
<dbReference type="Pfam" id="PF01566">
    <property type="entry name" value="Nramp"/>
    <property type="match status" value="1"/>
</dbReference>